<protein>
    <submittedName>
        <fullName evidence="2">AAA family ATPase</fullName>
    </submittedName>
</protein>
<dbReference type="Proteomes" id="UP000283627">
    <property type="component" value="Unassembled WGS sequence"/>
</dbReference>
<evidence type="ECO:0000313" key="2">
    <source>
        <dbReference type="EMBL" id="RON55938.1"/>
    </source>
</evidence>
<dbReference type="EMBL" id="MOBP01000005">
    <property type="protein sequence ID" value="RON55938.1"/>
    <property type="molecule type" value="Genomic_DNA"/>
</dbReference>
<gene>
    <name evidence="2" type="ORF">BK665_08210</name>
</gene>
<keyword evidence="1" id="KW-0175">Coiled coil</keyword>
<dbReference type="AlphaFoldDB" id="A0A423KNF7"/>
<evidence type="ECO:0000256" key="1">
    <source>
        <dbReference type="SAM" id="Coils"/>
    </source>
</evidence>
<dbReference type="OrthoDB" id="8107482at2"/>
<feature type="coiled-coil region" evidence="1">
    <location>
        <begin position="394"/>
        <end position="484"/>
    </location>
</feature>
<dbReference type="Gene3D" id="3.40.50.300">
    <property type="entry name" value="P-loop containing nucleotide triphosphate hydrolases"/>
    <property type="match status" value="1"/>
</dbReference>
<accession>A0A423KNF7</accession>
<proteinExistence type="predicted"/>
<sequence length="640" mass="72245">MTLLKPLLRINQLLVLQGNHRAFDCLFHSGVNVVRGRNSSGKTTIMDLIAYSLGAENIRWKPEALKCSSTFVEIQLNAGVATLQREISTEIQRPISIFWGPLEAALQAGPGQWERYPFKRSEKKFSFSQAVFGALELPQAQGDGASNLTMHQLLRVLYADQPSVHSPIFRLDSFDSSLTREMIGGYLCGVYDDELYAAQLRIREVNKQLEKKISELRGIFSVLGRSGQTPDLDMASSRIPDLEAKRDALTQAYIALKETRTVTAKESGAALGKTDGLRKQLNSARKYESVLKDALASEEFDISDSKLFLNELNSRLQSLEESKDTRSLFSEISFHFCPSCLSEIKPGASDKHHCRLCTAELSDGGDSQVLRMKNEIQIQLKESSFLLSQKEQRVFQLQQDIPIASKEVKRLEKEYRSVSSTWSSDVETILEGHSRQLGALDEEIRQAYEQQKLSGVISELQKQRDLLQIELNGLQDTITTLESRQESRKVEVSKSVEKHMIRLLQLDLPLQPEFINPHTVSFDFVDNSVYVNGSKNFSESSAVVLRHIFHLALFTASMEMPFMRVPKFMMLDGIDDGGMEKERSHNLQEIIVSESKKYLVDYQIIFATSEINPSIESSDLVVGRYFNPEARSLDVVNLLN</sequence>
<dbReference type="SUPFAM" id="SSF52540">
    <property type="entry name" value="P-loop containing nucleoside triphosphate hydrolases"/>
    <property type="match status" value="1"/>
</dbReference>
<dbReference type="InterPro" id="IPR027417">
    <property type="entry name" value="P-loop_NTPase"/>
</dbReference>
<name>A0A423KNF7_9PSED</name>
<evidence type="ECO:0000313" key="3">
    <source>
        <dbReference type="Proteomes" id="UP000283627"/>
    </source>
</evidence>
<organism evidence="2 3">
    <name type="scientific">Pseudomonas frederiksbergensis</name>
    <dbReference type="NCBI Taxonomy" id="104087"/>
    <lineage>
        <taxon>Bacteria</taxon>
        <taxon>Pseudomonadati</taxon>
        <taxon>Pseudomonadota</taxon>
        <taxon>Gammaproteobacteria</taxon>
        <taxon>Pseudomonadales</taxon>
        <taxon>Pseudomonadaceae</taxon>
        <taxon>Pseudomonas</taxon>
    </lineage>
</organism>
<comment type="caution">
    <text evidence="2">The sequence shown here is derived from an EMBL/GenBank/DDBJ whole genome shotgun (WGS) entry which is preliminary data.</text>
</comment>
<reference evidence="2 3" key="1">
    <citation type="submission" date="2016-10" db="EMBL/GenBank/DDBJ databases">
        <title>Comparative genome analysis of multiple Pseudomonas spp. focuses on biocontrol and plant growth promoting traits.</title>
        <authorList>
            <person name="Tao X.-Y."/>
            <person name="Taylor C.G."/>
        </authorList>
    </citation>
    <scope>NUCLEOTIDE SEQUENCE [LARGE SCALE GENOMIC DNA]</scope>
    <source>
        <strain evidence="2 3">39A2</strain>
    </source>
</reference>
<dbReference type="RefSeq" id="WP_123404644.1">
    <property type="nucleotide sequence ID" value="NZ_MOBP01000005.1"/>
</dbReference>